<sequence>MFHNFHRVASTALLLIATFANNAQAQSFRRPPENQEICDTWHLNDRCTSGIYTCCHGASGRGAPGCMLCPWDITTTTTARQIATLAPAPTTTVAPAVTTRPVATLAPAPASGVPTSTVAGVSLTPAASGAVIMSQAVVTSTTTMPPLGQQTGGAEKVKGAAAVVAGLVGVAAVALV</sequence>
<evidence type="ECO:0000313" key="2">
    <source>
        <dbReference type="EMBL" id="KAJ3051440.1"/>
    </source>
</evidence>
<proteinExistence type="predicted"/>
<feature type="chain" id="PRO_5042069434" description="GPI anchored serine-threonine rich protein" evidence="1">
    <location>
        <begin position="26"/>
        <end position="176"/>
    </location>
</feature>
<dbReference type="Proteomes" id="UP001212841">
    <property type="component" value="Unassembled WGS sequence"/>
</dbReference>
<dbReference type="EMBL" id="JADGJD010000396">
    <property type="protein sequence ID" value="KAJ3051440.1"/>
    <property type="molecule type" value="Genomic_DNA"/>
</dbReference>
<comment type="caution">
    <text evidence="2">The sequence shown here is derived from an EMBL/GenBank/DDBJ whole genome shotgun (WGS) entry which is preliminary data.</text>
</comment>
<dbReference type="AlphaFoldDB" id="A0AAD5SJF4"/>
<evidence type="ECO:0008006" key="4">
    <source>
        <dbReference type="Google" id="ProtNLM"/>
    </source>
</evidence>
<keyword evidence="1" id="KW-0732">Signal</keyword>
<organism evidence="2 3">
    <name type="scientific">Rhizophlyctis rosea</name>
    <dbReference type="NCBI Taxonomy" id="64517"/>
    <lineage>
        <taxon>Eukaryota</taxon>
        <taxon>Fungi</taxon>
        <taxon>Fungi incertae sedis</taxon>
        <taxon>Chytridiomycota</taxon>
        <taxon>Chytridiomycota incertae sedis</taxon>
        <taxon>Chytridiomycetes</taxon>
        <taxon>Rhizophlyctidales</taxon>
        <taxon>Rhizophlyctidaceae</taxon>
        <taxon>Rhizophlyctis</taxon>
    </lineage>
</organism>
<evidence type="ECO:0000313" key="3">
    <source>
        <dbReference type="Proteomes" id="UP001212841"/>
    </source>
</evidence>
<gene>
    <name evidence="2" type="ORF">HK097_007539</name>
</gene>
<keyword evidence="3" id="KW-1185">Reference proteome</keyword>
<accession>A0AAD5SJF4</accession>
<name>A0AAD5SJF4_9FUNG</name>
<feature type="signal peptide" evidence="1">
    <location>
        <begin position="1"/>
        <end position="25"/>
    </location>
</feature>
<evidence type="ECO:0000256" key="1">
    <source>
        <dbReference type="SAM" id="SignalP"/>
    </source>
</evidence>
<reference evidence="2" key="1">
    <citation type="submission" date="2020-05" db="EMBL/GenBank/DDBJ databases">
        <title>Phylogenomic resolution of chytrid fungi.</title>
        <authorList>
            <person name="Stajich J.E."/>
            <person name="Amses K."/>
            <person name="Simmons R."/>
            <person name="Seto K."/>
            <person name="Myers J."/>
            <person name="Bonds A."/>
            <person name="Quandt C.A."/>
            <person name="Barry K."/>
            <person name="Liu P."/>
            <person name="Grigoriev I."/>
            <person name="Longcore J.E."/>
            <person name="James T.Y."/>
        </authorList>
    </citation>
    <scope>NUCLEOTIDE SEQUENCE</scope>
    <source>
        <strain evidence="2">JEL0318</strain>
    </source>
</reference>
<protein>
    <recommendedName>
        <fullName evidence="4">GPI anchored serine-threonine rich protein</fullName>
    </recommendedName>
</protein>